<sequence>MKKERIVLFDGECNFCDKSVQFIIKRDPVGYFKYASLQSDVGRELMQKYKIPDDVDSMVLIEGDRAYTKSTAALHIAKKLDGLWHLLFLFIVTPKAIRDRAYDYVAANRFKWFGKKQVDACMLPPPDIRKRFLA</sequence>
<reference evidence="2" key="1">
    <citation type="submission" date="2017-01" db="EMBL/GenBank/DDBJ databases">
        <authorList>
            <person name="Varghese N."/>
            <person name="Submissions S."/>
        </authorList>
    </citation>
    <scope>NUCLEOTIDE SEQUENCE [LARGE SCALE GENOMIC DNA]</scope>
    <source>
        <strain evidence="2">MNA4</strain>
    </source>
</reference>
<dbReference type="STRING" id="550447.SAMN05428946_2098"/>
<accession>A0A1U7PP09</accession>
<keyword evidence="2" id="KW-1185">Reference proteome</keyword>
<proteinExistence type="predicted"/>
<organism evidence="1 2">
    <name type="scientific">Edaphobacillus lindanitolerans</name>
    <dbReference type="NCBI Taxonomy" id="550447"/>
    <lineage>
        <taxon>Bacteria</taxon>
        <taxon>Bacillati</taxon>
        <taxon>Bacillota</taxon>
        <taxon>Bacilli</taxon>
        <taxon>Bacillales</taxon>
        <taxon>Bacillaceae</taxon>
        <taxon>Edaphobacillus</taxon>
    </lineage>
</organism>
<dbReference type="InterPro" id="IPR007263">
    <property type="entry name" value="DCC1-like"/>
</dbReference>
<evidence type="ECO:0000313" key="1">
    <source>
        <dbReference type="EMBL" id="SIT87452.1"/>
    </source>
</evidence>
<dbReference type="AlphaFoldDB" id="A0A1U7PP09"/>
<dbReference type="PANTHER" id="PTHR33639">
    <property type="entry name" value="THIOL-DISULFIDE OXIDOREDUCTASE DCC"/>
    <property type="match status" value="1"/>
</dbReference>
<dbReference type="RefSeq" id="WP_076758750.1">
    <property type="nucleotide sequence ID" value="NZ_FTPL01000003.1"/>
</dbReference>
<dbReference type="InterPro" id="IPR052927">
    <property type="entry name" value="DCC_oxidoreductase"/>
</dbReference>
<evidence type="ECO:0000313" key="2">
    <source>
        <dbReference type="Proteomes" id="UP000187550"/>
    </source>
</evidence>
<dbReference type="OrthoDB" id="9785438at2"/>
<dbReference type="EMBL" id="FTPL01000003">
    <property type="protein sequence ID" value="SIT87452.1"/>
    <property type="molecule type" value="Genomic_DNA"/>
</dbReference>
<dbReference type="Proteomes" id="UP000187550">
    <property type="component" value="Unassembled WGS sequence"/>
</dbReference>
<dbReference type="PANTHER" id="PTHR33639:SF2">
    <property type="entry name" value="DUF393 DOMAIN-CONTAINING PROTEIN"/>
    <property type="match status" value="1"/>
</dbReference>
<gene>
    <name evidence="1" type="ORF">SAMN05428946_2098</name>
</gene>
<dbReference type="GO" id="GO:0015035">
    <property type="term" value="F:protein-disulfide reductase activity"/>
    <property type="evidence" value="ECO:0007669"/>
    <property type="project" value="InterPro"/>
</dbReference>
<name>A0A1U7PP09_9BACI</name>
<dbReference type="Pfam" id="PF04134">
    <property type="entry name" value="DCC1-like"/>
    <property type="match status" value="1"/>
</dbReference>
<protein>
    <submittedName>
        <fullName evidence="1">Predicted thiol-disulfide oxidoreductase YuxK, DCC family</fullName>
    </submittedName>
</protein>